<evidence type="ECO:0000313" key="1">
    <source>
        <dbReference type="EMBL" id="MEL0610451.1"/>
    </source>
</evidence>
<accession>A0ABU9FXH7</accession>
<name>A0ABU9FXH7_9VIBR</name>
<sequence>MITSEDINEIVESGKVILEKMPPVHGACLYISAMLVAMINDNTDLNAKLVTGSLSVKGKTIFSHSPISKLLSLGTDSMSSWDGHAWVSVSGLVFDFSVFRTVYSEITPSDIKKLFNEIFGQIAFLVGQKNKLDEMQVIYTQAEELTDSHVTTLIQSADHMGLINC</sequence>
<keyword evidence="2" id="KW-1185">Reference proteome</keyword>
<gene>
    <name evidence="1" type="ORF">V8Z71_19225</name>
</gene>
<reference evidence="1 2" key="1">
    <citation type="submission" date="2024-02" db="EMBL/GenBank/DDBJ databases">
        <title>Bacteria isolated from the canopy kelp, Nereocystis luetkeana.</title>
        <authorList>
            <person name="Pfister C.A."/>
            <person name="Younker I.T."/>
            <person name="Light S.H."/>
        </authorList>
    </citation>
    <scope>NUCLEOTIDE SEQUENCE [LARGE SCALE GENOMIC DNA]</scope>
    <source>
        <strain evidence="1 2">TI.1.15</strain>
    </source>
</reference>
<dbReference type="EMBL" id="JBANDX010000020">
    <property type="protein sequence ID" value="MEL0610451.1"/>
    <property type="molecule type" value="Genomic_DNA"/>
</dbReference>
<evidence type="ECO:0000313" key="2">
    <source>
        <dbReference type="Proteomes" id="UP001377160"/>
    </source>
</evidence>
<proteinExistence type="predicted"/>
<organism evidence="1 2">
    <name type="scientific">Vibrio echinoideorum</name>
    <dbReference type="NCBI Taxonomy" id="2100116"/>
    <lineage>
        <taxon>Bacteria</taxon>
        <taxon>Pseudomonadati</taxon>
        <taxon>Pseudomonadota</taxon>
        <taxon>Gammaproteobacteria</taxon>
        <taxon>Vibrionales</taxon>
        <taxon>Vibrionaceae</taxon>
        <taxon>Vibrio</taxon>
    </lineage>
</organism>
<protein>
    <submittedName>
        <fullName evidence="1">Uncharacterized protein</fullName>
    </submittedName>
</protein>
<dbReference type="Proteomes" id="UP001377160">
    <property type="component" value="Unassembled WGS sequence"/>
</dbReference>
<dbReference type="RefSeq" id="WP_341635853.1">
    <property type="nucleotide sequence ID" value="NZ_JBANDX010000020.1"/>
</dbReference>
<comment type="caution">
    <text evidence="1">The sequence shown here is derived from an EMBL/GenBank/DDBJ whole genome shotgun (WGS) entry which is preliminary data.</text>
</comment>